<gene>
    <name evidence="2" type="ORF">SAMN04488525_103435</name>
</gene>
<dbReference type="Pfam" id="PF09359">
    <property type="entry name" value="VTC"/>
    <property type="match status" value="1"/>
</dbReference>
<dbReference type="EMBL" id="FNQH01000003">
    <property type="protein sequence ID" value="SEA55694.1"/>
    <property type="molecule type" value="Genomic_DNA"/>
</dbReference>
<keyword evidence="3" id="KW-1185">Reference proteome</keyword>
<evidence type="ECO:0000259" key="1">
    <source>
        <dbReference type="Pfam" id="PF09359"/>
    </source>
</evidence>
<dbReference type="InterPro" id="IPR018966">
    <property type="entry name" value="VTC_domain"/>
</dbReference>
<dbReference type="Proteomes" id="UP000199042">
    <property type="component" value="Unassembled WGS sequence"/>
</dbReference>
<name>A0AB38A0Y5_9LACT</name>
<dbReference type="InterPro" id="IPR042267">
    <property type="entry name" value="VTC_sf"/>
</dbReference>
<dbReference type="CDD" id="cd07750">
    <property type="entry name" value="PolyPPase_VTC_like"/>
    <property type="match status" value="1"/>
</dbReference>
<organism evidence="2 3">
    <name type="scientific">Trichococcus collinsii</name>
    <dbReference type="NCBI Taxonomy" id="157076"/>
    <lineage>
        <taxon>Bacteria</taxon>
        <taxon>Bacillati</taxon>
        <taxon>Bacillota</taxon>
        <taxon>Bacilli</taxon>
        <taxon>Lactobacillales</taxon>
        <taxon>Carnobacteriaceae</taxon>
        <taxon>Trichococcus</taxon>
    </lineage>
</organism>
<dbReference type="GO" id="GO:0006799">
    <property type="term" value="P:polyphosphate biosynthetic process"/>
    <property type="evidence" value="ECO:0007669"/>
    <property type="project" value="UniProtKB-ARBA"/>
</dbReference>
<sequence length="244" mass="29432">MHFKGKQLRHEFKYYINYHEYTYLKARLEGIMAYDKNSGKDGYHIRSLYFDDLYDTAMNEKLSGVQFRQKYRIRIYNKEDNIIKLERKEKFSDTISKQSLTLSKEQFYHIIENDNIDFLLHSEKEMPQQMFWHIRTRQLAPAVVVDYQREVFTCEEGNVRITFDKNLEAGIDTADIFDPKMTIVKAFPPEALILEVKYDDYIPDYILNALQIHSHKKEAISKYVYCRMVQLKWNPARRVLRKER</sequence>
<dbReference type="RefSeq" id="WP_086985891.1">
    <property type="nucleotide sequence ID" value="NZ_FJNA01000001.1"/>
</dbReference>
<accession>A0AB38A0Y5</accession>
<evidence type="ECO:0000313" key="3">
    <source>
        <dbReference type="Proteomes" id="UP000199042"/>
    </source>
</evidence>
<feature type="domain" description="VTC" evidence="1">
    <location>
        <begin position="9"/>
        <end position="226"/>
    </location>
</feature>
<dbReference type="Gene3D" id="3.20.100.30">
    <property type="entry name" value="VTC, catalytic tunnel domain"/>
    <property type="match status" value="1"/>
</dbReference>
<protein>
    <submittedName>
        <fullName evidence="2">VTC domain-containing protein</fullName>
    </submittedName>
</protein>
<proteinExistence type="predicted"/>
<reference evidence="2 3" key="1">
    <citation type="submission" date="2016-10" db="EMBL/GenBank/DDBJ databases">
        <authorList>
            <person name="Varghese N."/>
            <person name="Submissions S."/>
        </authorList>
    </citation>
    <scope>NUCLEOTIDE SEQUENCE [LARGE SCALE GENOMIC DNA]</scope>
    <source>
        <strain evidence="2 3">DSM 14526</strain>
    </source>
</reference>
<dbReference type="AlphaFoldDB" id="A0AB38A0Y5"/>
<comment type="caution">
    <text evidence="2">The sequence shown here is derived from an EMBL/GenBank/DDBJ whole genome shotgun (WGS) entry which is preliminary data.</text>
</comment>
<evidence type="ECO:0000313" key="2">
    <source>
        <dbReference type="EMBL" id="SEA55694.1"/>
    </source>
</evidence>